<dbReference type="Gene3D" id="4.10.410.10">
    <property type="entry name" value="Pancreatic trypsin inhibitor Kunitz domain"/>
    <property type="match status" value="1"/>
</dbReference>
<organism evidence="3 4">
    <name type="scientific">Steinernema glaseri</name>
    <dbReference type="NCBI Taxonomy" id="37863"/>
    <lineage>
        <taxon>Eukaryota</taxon>
        <taxon>Metazoa</taxon>
        <taxon>Ecdysozoa</taxon>
        <taxon>Nematoda</taxon>
        <taxon>Chromadorea</taxon>
        <taxon>Rhabditida</taxon>
        <taxon>Tylenchina</taxon>
        <taxon>Panagrolaimomorpha</taxon>
        <taxon>Strongyloidoidea</taxon>
        <taxon>Steinernematidae</taxon>
        <taxon>Steinernema</taxon>
    </lineage>
</organism>
<proteinExistence type="predicted"/>
<dbReference type="SUPFAM" id="SSF57362">
    <property type="entry name" value="BPTI-like"/>
    <property type="match status" value="1"/>
</dbReference>
<dbReference type="WBParaSite" id="L893_g8400.t1">
    <property type="protein sequence ID" value="L893_g8400.t1"/>
    <property type="gene ID" value="L893_g8400"/>
</dbReference>
<evidence type="ECO:0000256" key="1">
    <source>
        <dbReference type="SAM" id="SignalP"/>
    </source>
</evidence>
<dbReference type="InterPro" id="IPR036880">
    <property type="entry name" value="Kunitz_BPTI_sf"/>
</dbReference>
<keyword evidence="1" id="KW-0732">Signal</keyword>
<dbReference type="Pfam" id="PF00014">
    <property type="entry name" value="Kunitz_BPTI"/>
    <property type="match status" value="1"/>
</dbReference>
<dbReference type="PANTHER" id="PTHR47248">
    <property type="entry name" value="PROTEIN CBG06772"/>
    <property type="match status" value="1"/>
</dbReference>
<dbReference type="AlphaFoldDB" id="A0A1I8AQG4"/>
<dbReference type="PROSITE" id="PS50279">
    <property type="entry name" value="BPTI_KUNITZ_2"/>
    <property type="match status" value="1"/>
</dbReference>
<feature type="chain" id="PRO_5012158851" evidence="1">
    <location>
        <begin position="16"/>
        <end position="179"/>
    </location>
</feature>
<dbReference type="GO" id="GO:0004867">
    <property type="term" value="F:serine-type endopeptidase inhibitor activity"/>
    <property type="evidence" value="ECO:0007669"/>
    <property type="project" value="InterPro"/>
</dbReference>
<accession>A0A1I8AQG4</accession>
<dbReference type="Proteomes" id="UP000095287">
    <property type="component" value="Unplaced"/>
</dbReference>
<dbReference type="CDD" id="cd00109">
    <property type="entry name" value="Kunitz-type"/>
    <property type="match status" value="1"/>
</dbReference>
<evidence type="ECO:0000313" key="3">
    <source>
        <dbReference type="Proteomes" id="UP000095287"/>
    </source>
</evidence>
<dbReference type="PANTHER" id="PTHR47248:SF7">
    <property type="entry name" value="BPTI_KUNITZ INHIBITOR DOMAIN-CONTAINING PROTEIN"/>
    <property type="match status" value="1"/>
</dbReference>
<feature type="signal peptide" evidence="1">
    <location>
        <begin position="1"/>
        <end position="15"/>
    </location>
</feature>
<dbReference type="InterPro" id="IPR052861">
    <property type="entry name" value="BPTI/Kunitz_domain"/>
</dbReference>
<feature type="domain" description="BPTI/Kunitz inhibitor" evidence="2">
    <location>
        <begin position="22"/>
        <end position="72"/>
    </location>
</feature>
<name>A0A1I8AQG4_9BILA</name>
<keyword evidence="3" id="KW-1185">Reference proteome</keyword>
<sequence>MLLLLTAAFFTVALSEDGQYDCDMKPHRGFGRDFSQKFYFDADWNDCFALKYGGQGGNLNRFETYEECLASCRYMDGSACTMPFSDVDPIERDRGCHEKTCPKGSTCRYGMMVQCCDTKLDAWGIARYDETCPNGETASQDTVARRCRDLICEKGSKCVQINPYIARCCGVKKRGDGIE</sequence>
<protein>
    <submittedName>
        <fullName evidence="4">BPTI/Kunitz inhibitor domain-containing protein</fullName>
    </submittedName>
</protein>
<dbReference type="InterPro" id="IPR002223">
    <property type="entry name" value="Kunitz_BPTI"/>
</dbReference>
<evidence type="ECO:0000313" key="4">
    <source>
        <dbReference type="WBParaSite" id="L893_g8400.t1"/>
    </source>
</evidence>
<dbReference type="SMART" id="SM00131">
    <property type="entry name" value="KU"/>
    <property type="match status" value="1"/>
</dbReference>
<evidence type="ECO:0000259" key="2">
    <source>
        <dbReference type="PROSITE" id="PS50279"/>
    </source>
</evidence>
<reference evidence="4" key="1">
    <citation type="submission" date="2016-11" db="UniProtKB">
        <authorList>
            <consortium name="WormBaseParasite"/>
        </authorList>
    </citation>
    <scope>IDENTIFICATION</scope>
</reference>